<sequence>MTPARLKALGLLSTLFLAGVAAPHPVRAEESAAEDPYGDWIGTLVRDQGTDCPTEGTSLMQIQDGRMIFVPETGTLVLRGVPDKARQHYHAQLVLQDARKQPLPLVFEAHPNGAVFEGVYGTPNCRAHVTLHRPQSRSWKNFMGED</sequence>
<evidence type="ECO:0000313" key="3">
    <source>
        <dbReference type="Proteomes" id="UP000324536"/>
    </source>
</evidence>
<organism evidence="2 3">
    <name type="scientific">Acetobacter vaccinii</name>
    <dbReference type="NCBI Taxonomy" id="2592655"/>
    <lineage>
        <taxon>Bacteria</taxon>
        <taxon>Pseudomonadati</taxon>
        <taxon>Pseudomonadota</taxon>
        <taxon>Alphaproteobacteria</taxon>
        <taxon>Acetobacterales</taxon>
        <taxon>Acetobacteraceae</taxon>
        <taxon>Acetobacter</taxon>
    </lineage>
</organism>
<dbReference type="EMBL" id="CP043506">
    <property type="protein sequence ID" value="QEO17419.1"/>
    <property type="molecule type" value="Genomic_DNA"/>
</dbReference>
<accession>A0A5C1YQC1</accession>
<dbReference type="Proteomes" id="UP000324536">
    <property type="component" value="Chromosome"/>
</dbReference>
<reference evidence="2 3" key="1">
    <citation type="submission" date="2019-09" db="EMBL/GenBank/DDBJ databases">
        <title>Genome sequencing of strain KACC 21233.</title>
        <authorList>
            <person name="Heo J."/>
            <person name="Kim S.-J."/>
            <person name="Kim J.-S."/>
            <person name="Hong S.-B."/>
            <person name="Kwon S.-W."/>
        </authorList>
    </citation>
    <scope>NUCLEOTIDE SEQUENCE [LARGE SCALE GENOMIC DNA]</scope>
    <source>
        <strain evidence="2 3">KACC 21233</strain>
    </source>
</reference>
<evidence type="ECO:0000313" key="2">
    <source>
        <dbReference type="EMBL" id="QEO17419.1"/>
    </source>
</evidence>
<dbReference type="AlphaFoldDB" id="A0A5C1YQC1"/>
<feature type="chain" id="PRO_5022969730" evidence="1">
    <location>
        <begin position="29"/>
        <end position="146"/>
    </location>
</feature>
<keyword evidence="3" id="KW-1185">Reference proteome</keyword>
<proteinExistence type="predicted"/>
<dbReference type="OrthoDB" id="7280352at2"/>
<name>A0A5C1YQC1_9PROT</name>
<dbReference type="KEGG" id="acek:FLP30_06555"/>
<gene>
    <name evidence="2" type="ORF">FLP30_06555</name>
</gene>
<keyword evidence="1" id="KW-0732">Signal</keyword>
<evidence type="ECO:0000256" key="1">
    <source>
        <dbReference type="SAM" id="SignalP"/>
    </source>
</evidence>
<dbReference type="RefSeq" id="WP_149279097.1">
    <property type="nucleotide sequence ID" value="NZ_CP043506.1"/>
</dbReference>
<feature type="signal peptide" evidence="1">
    <location>
        <begin position="1"/>
        <end position="28"/>
    </location>
</feature>
<protein>
    <submittedName>
        <fullName evidence="2">Uncharacterized protein</fullName>
    </submittedName>
</protein>